<dbReference type="RefSeq" id="WP_044579810.1">
    <property type="nucleotide sequence ID" value="NZ_BAABDR010000044.1"/>
</dbReference>
<gene>
    <name evidence="6" type="ORF">J2Z30_001495</name>
    <name evidence="5" type="ORF">SIRAN9055</name>
</gene>
<keyword evidence="1" id="KW-0346">Stress response</keyword>
<dbReference type="Gene3D" id="3.40.50.880">
    <property type="match status" value="1"/>
</dbReference>
<evidence type="ECO:0000256" key="2">
    <source>
        <dbReference type="ARBA" id="ARBA00023239"/>
    </source>
</evidence>
<keyword evidence="7" id="KW-1185">Reference proteome</keyword>
<keyword evidence="6" id="KW-0645">Protease</keyword>
<organism evidence="5">
    <name type="scientific">Streptomyces iranensis</name>
    <dbReference type="NCBI Taxonomy" id="576784"/>
    <lineage>
        <taxon>Bacteria</taxon>
        <taxon>Bacillati</taxon>
        <taxon>Actinomycetota</taxon>
        <taxon>Actinomycetes</taxon>
        <taxon>Kitasatosporales</taxon>
        <taxon>Streptomycetaceae</taxon>
        <taxon>Streptomyces</taxon>
        <taxon>Streptomyces violaceusniger group</taxon>
    </lineage>
</organism>
<dbReference type="InterPro" id="IPR050325">
    <property type="entry name" value="Prot/Nucl_acid_deglycase"/>
</dbReference>
<dbReference type="GO" id="GO:0005737">
    <property type="term" value="C:cytoplasm"/>
    <property type="evidence" value="ECO:0007669"/>
    <property type="project" value="TreeGrafter"/>
</dbReference>
<dbReference type="GO" id="GO:0019243">
    <property type="term" value="P:methylglyoxal catabolic process to D-lactate via S-lactoyl-glutathione"/>
    <property type="evidence" value="ECO:0007669"/>
    <property type="project" value="TreeGrafter"/>
</dbReference>
<reference evidence="5" key="1">
    <citation type="submission" date="2014-05" db="EMBL/GenBank/DDBJ databases">
        <authorList>
            <person name="Horn Fabian"/>
        </authorList>
    </citation>
    <scope>NUCLEOTIDE SEQUENCE</scope>
</reference>
<evidence type="ECO:0000313" key="6">
    <source>
        <dbReference type="EMBL" id="MBP2060493.1"/>
    </source>
</evidence>
<dbReference type="GO" id="GO:0019172">
    <property type="term" value="F:glyoxalase III activity"/>
    <property type="evidence" value="ECO:0007669"/>
    <property type="project" value="TreeGrafter"/>
</dbReference>
<proteinExistence type="inferred from homology"/>
<evidence type="ECO:0000256" key="3">
    <source>
        <dbReference type="ARBA" id="ARBA00038493"/>
    </source>
</evidence>
<keyword evidence="6" id="KW-0378">Hydrolase</keyword>
<dbReference type="InterPro" id="IPR002818">
    <property type="entry name" value="DJ-1/PfpI"/>
</dbReference>
<dbReference type="PANTHER" id="PTHR48094">
    <property type="entry name" value="PROTEIN/NUCLEIC ACID DEGLYCASE DJ-1-RELATED"/>
    <property type="match status" value="1"/>
</dbReference>
<dbReference type="PANTHER" id="PTHR48094:SF11">
    <property type="entry name" value="GLUTATHIONE-INDEPENDENT GLYOXALASE HSP31-RELATED"/>
    <property type="match status" value="1"/>
</dbReference>
<name>A0A061A3X3_9ACTN</name>
<dbReference type="EMBL" id="LK022848">
    <property type="protein sequence ID" value="CDR16498.1"/>
    <property type="molecule type" value="Genomic_DNA"/>
</dbReference>
<dbReference type="CDD" id="cd03141">
    <property type="entry name" value="GATase1_Hsp31_like"/>
    <property type="match status" value="1"/>
</dbReference>
<dbReference type="AlphaFoldDB" id="A0A061A3X3"/>
<feature type="domain" description="DJ-1/PfpI" evidence="4">
    <location>
        <begin position="30"/>
        <end position="228"/>
    </location>
</feature>
<evidence type="ECO:0000256" key="1">
    <source>
        <dbReference type="ARBA" id="ARBA00023016"/>
    </source>
</evidence>
<evidence type="ECO:0000259" key="4">
    <source>
        <dbReference type="Pfam" id="PF01965"/>
    </source>
</evidence>
<dbReference type="InterPro" id="IPR029062">
    <property type="entry name" value="Class_I_gatase-like"/>
</dbReference>
<comment type="similarity">
    <text evidence="3">Belongs to the peptidase C56 family. HSP31-like subfamily.</text>
</comment>
<accession>A0A061A3X3</accession>
<dbReference type="Proteomes" id="UP000756710">
    <property type="component" value="Unassembled WGS sequence"/>
</dbReference>
<dbReference type="GO" id="GO:0006508">
    <property type="term" value="P:proteolysis"/>
    <property type="evidence" value="ECO:0007669"/>
    <property type="project" value="UniProtKB-KW"/>
</dbReference>
<dbReference type="EMBL" id="JAGGLR010000003">
    <property type="protein sequence ID" value="MBP2060493.1"/>
    <property type="molecule type" value="Genomic_DNA"/>
</dbReference>
<evidence type="ECO:0000313" key="7">
    <source>
        <dbReference type="Proteomes" id="UP000756710"/>
    </source>
</evidence>
<sequence>MAKILFVMTGADQWTLADGTKHPTGYWADEAVVPYEALKAAGHEITVATPGGVVPPVDSASLSPEANGGPENAARVRSVTETAAEFRAPIALSDVTLDDYDAVHVPGGHGPMEDLAVDAASGRILTLAVRSGMPVSVVCHGPAALLAAVAEDGTHAYAGYRITAFTNEEEKLAGNADKAKWLLQDRLTEAGLTVRVGDPFAPHVEVDRNVITGQNPASSGPLAEELLKKLG</sequence>
<keyword evidence="2" id="KW-0456">Lyase</keyword>
<dbReference type="HOGENOM" id="CLU_070319_0_2_11"/>
<dbReference type="Pfam" id="PF01965">
    <property type="entry name" value="DJ-1_PfpI"/>
    <property type="match status" value="1"/>
</dbReference>
<dbReference type="GO" id="GO:0008233">
    <property type="term" value="F:peptidase activity"/>
    <property type="evidence" value="ECO:0007669"/>
    <property type="project" value="UniProtKB-KW"/>
</dbReference>
<reference evidence="6 7" key="2">
    <citation type="submission" date="2021-03" db="EMBL/GenBank/DDBJ databases">
        <title>Genomic Encyclopedia of Type Strains, Phase IV (KMG-IV): sequencing the most valuable type-strain genomes for metagenomic binning, comparative biology and taxonomic classification.</title>
        <authorList>
            <person name="Goeker M."/>
        </authorList>
    </citation>
    <scope>NUCLEOTIDE SEQUENCE [LARGE SCALE GENOMIC DNA]</scope>
    <source>
        <strain evidence="6 7">DSM 41954</strain>
    </source>
</reference>
<evidence type="ECO:0000313" key="5">
    <source>
        <dbReference type="EMBL" id="CDR16498.1"/>
    </source>
</evidence>
<protein>
    <submittedName>
        <fullName evidence="6">Intracellular protease/amidase</fullName>
    </submittedName>
    <submittedName>
        <fullName evidence="5">ThiJ/PfpI domain-containing protein</fullName>
    </submittedName>
</protein>
<dbReference type="SUPFAM" id="SSF52317">
    <property type="entry name" value="Class I glutamine amidotransferase-like"/>
    <property type="match status" value="1"/>
</dbReference>